<name>A0A1J1LRJ0_9CYAN</name>
<proteinExistence type="predicted"/>
<dbReference type="EMBL" id="CZDF01000172">
    <property type="protein sequence ID" value="CUR34618.1"/>
    <property type="molecule type" value="Genomic_DNA"/>
</dbReference>
<dbReference type="Proteomes" id="UP000184315">
    <property type="component" value="Unassembled WGS sequence"/>
</dbReference>
<dbReference type="AlphaFoldDB" id="A0A1J1LRJ0"/>
<dbReference type="OrthoDB" id="440269at2"/>
<organism evidence="1 2">
    <name type="scientific">Planktothrix tepida PCC 9214</name>
    <dbReference type="NCBI Taxonomy" id="671072"/>
    <lineage>
        <taxon>Bacteria</taxon>
        <taxon>Bacillati</taxon>
        <taxon>Cyanobacteriota</taxon>
        <taxon>Cyanophyceae</taxon>
        <taxon>Oscillatoriophycideae</taxon>
        <taxon>Oscillatoriales</taxon>
        <taxon>Microcoleaceae</taxon>
        <taxon>Planktothrix</taxon>
    </lineage>
</organism>
<evidence type="ECO:0000313" key="1">
    <source>
        <dbReference type="EMBL" id="CUR34618.1"/>
    </source>
</evidence>
<protein>
    <submittedName>
        <fullName evidence="1">Uncharacterized protein</fullName>
    </submittedName>
</protein>
<dbReference type="STRING" id="671072.PL9214650057"/>
<reference evidence="2" key="1">
    <citation type="submission" date="2015-10" db="EMBL/GenBank/DDBJ databases">
        <authorList>
            <person name="Regsiter A."/>
            <person name="william w."/>
        </authorList>
    </citation>
    <scope>NUCLEOTIDE SEQUENCE [LARGE SCALE GENOMIC DNA]</scope>
</reference>
<sequence>MNNDHLEQAKNRKQVFDKFLQIEQKVGANADKLAFLDRGIEQSKYKNSIPNYSQSLTRKPLQYTSYPVLGNIPYIDEQGLDFLHPQIEEACISLGKFEAGELKTIWMGRNPLKTAQFWSSTKIIPVVNTLSKIDQLFPQGDIKNLDLKDAKNITVKFPLDLAIQDIVSYQENLATSNSLAALFKRFETRSNLEAWFQKVTGNSTLKFQGDYGEQPTIQNPIIFDRTTQNTLIKAVTDTPKGDNLVSAYDLTRLISLIGWHAYLPAECQLPNLQQKTLNSLILAMGQDTARYVDVALETLGIQEVITAPVILSKMGYGNSETRQTVEACYMAFVQFIDPLALGNGKSAQFRTLALTLRGVIPVANFNDCTPEALQLDARMAAEVTEIMRRVITEELDAL</sequence>
<gene>
    <name evidence="1" type="ORF">PL9214650057</name>
</gene>
<keyword evidence="2" id="KW-1185">Reference proteome</keyword>
<accession>A0A1J1LRJ0</accession>
<evidence type="ECO:0000313" key="2">
    <source>
        <dbReference type="Proteomes" id="UP000184315"/>
    </source>
</evidence>